<gene>
    <name evidence="1" type="ORF">UXQ13_20915</name>
</gene>
<dbReference type="NCBIfam" id="TIGR03083">
    <property type="entry name" value="maleylpyruvate isomerase family mycothiol-dependent enzyme"/>
    <property type="match status" value="1"/>
</dbReference>
<evidence type="ECO:0000313" key="1">
    <source>
        <dbReference type="EMBL" id="MEI4280950.1"/>
    </source>
</evidence>
<dbReference type="InterPro" id="IPR017520">
    <property type="entry name" value="CHP03086"/>
</dbReference>
<sequence length="194" mass="19832">MTSTSDPRAAFAAATRATLDVVLDLPAQDLGRSTPCTELDVAALRGHLLTVFRRVAHVGRGGAPADVPPVPAPVEDVDGALRTAADDALAVWSDPALLTRELAHPAGTMPGAALLATYVGELVTHAWDVGTAVGRPVVVADDVVAVGSAASHQLLPRGERPPGFPFGPEVAAPADASPLEALVAWQGRDPRAIA</sequence>
<protein>
    <submittedName>
        <fullName evidence="1">TIGR03086 family metal-binding protein</fullName>
    </submittedName>
</protein>
<dbReference type="SUPFAM" id="SSF109854">
    <property type="entry name" value="DinB/YfiT-like putative metalloenzymes"/>
    <property type="match status" value="1"/>
</dbReference>
<dbReference type="InterPro" id="IPR017517">
    <property type="entry name" value="Maleyloyr_isom"/>
</dbReference>
<organism evidence="1 2">
    <name type="scientific">Klenkia terrae</name>
    <dbReference type="NCBI Taxonomy" id="1052259"/>
    <lineage>
        <taxon>Bacteria</taxon>
        <taxon>Bacillati</taxon>
        <taxon>Actinomycetota</taxon>
        <taxon>Actinomycetes</taxon>
        <taxon>Geodermatophilales</taxon>
        <taxon>Geodermatophilaceae</taxon>
        <taxon>Klenkia</taxon>
    </lineage>
</organism>
<comment type="caution">
    <text evidence="1">The sequence shown here is derived from an EMBL/GenBank/DDBJ whole genome shotgun (WGS) entry which is preliminary data.</text>
</comment>
<proteinExistence type="predicted"/>
<keyword evidence="2" id="KW-1185">Reference proteome</keyword>
<dbReference type="Gene3D" id="1.20.120.450">
    <property type="entry name" value="dinb family like domain"/>
    <property type="match status" value="1"/>
</dbReference>
<reference evidence="1 2" key="1">
    <citation type="submission" date="2024-03" db="EMBL/GenBank/DDBJ databases">
        <title>Draft genome sequence of Klenkia terrae.</title>
        <authorList>
            <person name="Duangmal K."/>
            <person name="Chantavorakit T."/>
        </authorList>
    </citation>
    <scope>NUCLEOTIDE SEQUENCE [LARGE SCALE GENOMIC DNA]</scope>
    <source>
        <strain evidence="1 2">JCM 17786</strain>
    </source>
</reference>
<dbReference type="EMBL" id="JBAPLV010000032">
    <property type="protein sequence ID" value="MEI4280950.1"/>
    <property type="molecule type" value="Genomic_DNA"/>
</dbReference>
<accession>A0ABU8EE68</accession>
<evidence type="ECO:0000313" key="2">
    <source>
        <dbReference type="Proteomes" id="UP001373496"/>
    </source>
</evidence>
<name>A0ABU8EE68_9ACTN</name>
<dbReference type="Proteomes" id="UP001373496">
    <property type="component" value="Unassembled WGS sequence"/>
</dbReference>
<dbReference type="InterPro" id="IPR034660">
    <property type="entry name" value="DinB/YfiT-like"/>
</dbReference>
<dbReference type="NCBIfam" id="TIGR03086">
    <property type="entry name" value="TIGR03086 family metal-binding protein"/>
    <property type="match status" value="1"/>
</dbReference>
<dbReference type="RefSeq" id="WP_336392908.1">
    <property type="nucleotide sequence ID" value="NZ_JBAPLV010000032.1"/>
</dbReference>